<evidence type="ECO:0000313" key="2">
    <source>
        <dbReference type="Proteomes" id="UP000501891"/>
    </source>
</evidence>
<proteinExistence type="predicted"/>
<name>A0A858R9M2_9PROT</name>
<reference evidence="1" key="1">
    <citation type="submission" date="2020-04" db="EMBL/GenBank/DDBJ databases">
        <title>A desert anoxygenic phototrophic bacterium fixes CO2 using RubisCO under aerobic conditions.</title>
        <authorList>
            <person name="Tang K."/>
        </authorList>
    </citation>
    <scope>NUCLEOTIDE SEQUENCE [LARGE SCALE GENOMIC DNA]</scope>
    <source>
        <strain evidence="1">MIMtkB3</strain>
    </source>
</reference>
<gene>
    <name evidence="1" type="ORF">HHL28_14280</name>
</gene>
<evidence type="ECO:0000313" key="1">
    <source>
        <dbReference type="EMBL" id="QJE74098.1"/>
    </source>
</evidence>
<dbReference type="AlphaFoldDB" id="A0A858R9M2"/>
<organism evidence="1 2">
    <name type="scientific">Aerophototrophica crusticola</name>
    <dbReference type="NCBI Taxonomy" id="1709002"/>
    <lineage>
        <taxon>Bacteria</taxon>
        <taxon>Pseudomonadati</taxon>
        <taxon>Pseudomonadota</taxon>
        <taxon>Alphaproteobacteria</taxon>
        <taxon>Rhodospirillales</taxon>
        <taxon>Rhodospirillaceae</taxon>
        <taxon>Aerophototrophica</taxon>
    </lineage>
</organism>
<accession>A0A858R9M2</accession>
<sequence length="80" mass="8936">MRWALADVTRRLPEIIDATQTSPQEVDLGEGKGVLVLSLRPPKPKTQPRSLADVLMDSPLWGFDLGDDLRDKSLPREVDL</sequence>
<dbReference type="KEGG" id="acru:HHL28_14280"/>
<protein>
    <submittedName>
        <fullName evidence="1">Type II toxin-antitoxin system prevent-host-death family antitoxin</fullName>
    </submittedName>
</protein>
<dbReference type="Proteomes" id="UP000501891">
    <property type="component" value="Chromosome"/>
</dbReference>
<dbReference type="EMBL" id="CP051775">
    <property type="protein sequence ID" value="QJE74098.1"/>
    <property type="molecule type" value="Genomic_DNA"/>
</dbReference>
<keyword evidence="2" id="KW-1185">Reference proteome</keyword>